<evidence type="ECO:0000256" key="1">
    <source>
        <dbReference type="SAM" id="Phobius"/>
    </source>
</evidence>
<organism evidence="2 3">
    <name type="scientific">Cuscuta epithymum</name>
    <dbReference type="NCBI Taxonomy" id="186058"/>
    <lineage>
        <taxon>Eukaryota</taxon>
        <taxon>Viridiplantae</taxon>
        <taxon>Streptophyta</taxon>
        <taxon>Embryophyta</taxon>
        <taxon>Tracheophyta</taxon>
        <taxon>Spermatophyta</taxon>
        <taxon>Magnoliopsida</taxon>
        <taxon>eudicotyledons</taxon>
        <taxon>Gunneridae</taxon>
        <taxon>Pentapetalae</taxon>
        <taxon>asterids</taxon>
        <taxon>lamiids</taxon>
        <taxon>Solanales</taxon>
        <taxon>Convolvulaceae</taxon>
        <taxon>Cuscuteae</taxon>
        <taxon>Cuscuta</taxon>
        <taxon>Cuscuta subgen. Cuscuta</taxon>
    </lineage>
</organism>
<keyword evidence="1" id="KW-1133">Transmembrane helix</keyword>
<proteinExistence type="predicted"/>
<keyword evidence="3" id="KW-1185">Reference proteome</keyword>
<accession>A0AAV0E2V2</accession>
<reference evidence="2" key="1">
    <citation type="submission" date="2022-07" db="EMBL/GenBank/DDBJ databases">
        <authorList>
            <person name="Macas J."/>
            <person name="Novak P."/>
            <person name="Neumann P."/>
        </authorList>
    </citation>
    <scope>NUCLEOTIDE SEQUENCE</scope>
</reference>
<evidence type="ECO:0000313" key="3">
    <source>
        <dbReference type="Proteomes" id="UP001152523"/>
    </source>
</evidence>
<feature type="transmembrane region" description="Helical" evidence="1">
    <location>
        <begin position="6"/>
        <end position="26"/>
    </location>
</feature>
<sequence length="159" mass="18050">MDMEPYISGSKNLVFLLLLGGINVFYRRMLNPTKVLVQKIDSVIIIGPIRWHNSLQISTRAILNRCSICHDNKQKPKTISASSGIYFSKTVFVQSQMYVAMSSVTSKSGMQILICDDESCTINTTNIMVFKEVFKIYETFVNIVNTHTHTHTHTHTYIG</sequence>
<feature type="non-terminal residue" evidence="2">
    <location>
        <position position="159"/>
    </location>
</feature>
<keyword evidence="1" id="KW-0472">Membrane</keyword>
<dbReference type="AlphaFoldDB" id="A0AAV0E2V2"/>
<evidence type="ECO:0000313" key="2">
    <source>
        <dbReference type="EMBL" id="CAH9115624.1"/>
    </source>
</evidence>
<gene>
    <name evidence="2" type="ORF">CEPIT_LOCUS21171</name>
</gene>
<comment type="caution">
    <text evidence="2">The sequence shown here is derived from an EMBL/GenBank/DDBJ whole genome shotgun (WGS) entry which is preliminary data.</text>
</comment>
<name>A0AAV0E2V2_9ASTE</name>
<keyword evidence="1" id="KW-0812">Transmembrane</keyword>
<protein>
    <submittedName>
        <fullName evidence="2">Uncharacterized protein</fullName>
    </submittedName>
</protein>
<dbReference type="EMBL" id="CAMAPF010000249">
    <property type="protein sequence ID" value="CAH9115624.1"/>
    <property type="molecule type" value="Genomic_DNA"/>
</dbReference>
<dbReference type="Proteomes" id="UP001152523">
    <property type="component" value="Unassembled WGS sequence"/>
</dbReference>